<dbReference type="OrthoDB" id="331602at2759"/>
<keyword evidence="11" id="KW-1185">Reference proteome</keyword>
<evidence type="ECO:0000256" key="5">
    <source>
        <dbReference type="ARBA" id="ARBA00022776"/>
    </source>
</evidence>
<reference evidence="10" key="1">
    <citation type="journal article" date="2019" name="G3 (Bethesda)">
        <title>Genome Assemblies of Two Rare Opportunistic Yeast Pathogens: Diutina rugosa (syn. Candida rugosa) and Trichomonascus ciferrii (syn. Candida ciferrii).</title>
        <authorList>
            <person name="Mixao V."/>
            <person name="Saus E."/>
            <person name="Hansen A.P."/>
            <person name="Lass-Florl C."/>
            <person name="Gabaldon T."/>
        </authorList>
    </citation>
    <scope>NUCLEOTIDE SEQUENCE</scope>
    <source>
        <strain evidence="10">CBS 4856</strain>
    </source>
</reference>
<evidence type="ECO:0000313" key="10">
    <source>
        <dbReference type="EMBL" id="KAA8917829.1"/>
    </source>
</evidence>
<comment type="similarity">
    <text evidence="2">Belongs to the MAD1 family.</text>
</comment>
<keyword evidence="6" id="KW-0539">Nucleus</keyword>
<proteinExistence type="inferred from homology"/>
<feature type="region of interest" description="Disordered" evidence="9">
    <location>
        <begin position="397"/>
        <end position="429"/>
    </location>
</feature>
<sequence length="652" mass="75702">MEEELSALRYKLSTEQDERERDRLWYENSIRELENKVKEEGKRADALESDQMFLFNKQKETSDALEKARNDLNSEKTQLQATISQLRGELANYESMVDDLKSEARSRQSEADRKLNESEMKSKGLQDTLDSVNEDMRQMNAALGEKQNTIVSLEEEISALKSQVMNLKHQSDESESIEIVKRELSQQVQYVHELEDKVAHQDATIKSLNESKQLVEIVQEEKASLEAKVQSLDELRQQVGDLELKNLQLEQEKQRWTAFLEKEDKFTTPEDVVRALMHERMEKFNLIEKVGRLEAQISSQESSSTNETNELKKLQEQVQDLKDRLETETRQNLRLQKQRDLSANECKFLRDQLKSFETEETIFKGGNEDDPKQARISELEKLVDGYRDEVKSLTQNLQEKEGQVVTLNSPLRRPRPESSENDQDKERLSETLRKVRNLQVELESTQTAISEKDKEISAYKQQIASLEEAGTKKQRILEFRDNPTARYEAIKTSQLHALKKENEDLLLQIQEKQPNSQMVPVSTLDRIREDIKDLERQVKEQKKSKDRLTGVYQKLSTDLRQTVYSLLGYQVDPQPNKKVKVKSIFATSDDETLTFVPDPAAKGRFVGIDDSPLAQEFDNLITFWVKERKDIPCFLAALNLELYDRTTKAARF</sequence>
<feature type="compositionally biased region" description="Basic and acidic residues" evidence="9">
    <location>
        <begin position="414"/>
        <end position="429"/>
    </location>
</feature>
<dbReference type="Proteomes" id="UP000761534">
    <property type="component" value="Unassembled WGS sequence"/>
</dbReference>
<keyword evidence="4" id="KW-0132">Cell division</keyword>
<protein>
    <recommendedName>
        <fullName evidence="3">Spindle assembly checkpoint component MAD1</fullName>
    </recommendedName>
</protein>
<dbReference type="GO" id="GO:0051315">
    <property type="term" value="P:attachment of mitotic spindle microtubules to kinetochore"/>
    <property type="evidence" value="ECO:0007669"/>
    <property type="project" value="TreeGrafter"/>
</dbReference>
<dbReference type="InterPro" id="IPR008672">
    <property type="entry name" value="Mad1"/>
</dbReference>
<gene>
    <name evidence="10" type="ORF">TRICI_000031</name>
</gene>
<feature type="compositionally biased region" description="Basic and acidic residues" evidence="9">
    <location>
        <begin position="98"/>
        <end position="124"/>
    </location>
</feature>
<dbReference type="PANTHER" id="PTHR23168:SF0">
    <property type="entry name" value="MITOTIC SPINDLE ASSEMBLY CHECKPOINT PROTEIN MAD1"/>
    <property type="match status" value="1"/>
</dbReference>
<keyword evidence="5" id="KW-0498">Mitosis</keyword>
<dbReference type="GO" id="GO:0051301">
    <property type="term" value="P:cell division"/>
    <property type="evidence" value="ECO:0007669"/>
    <property type="project" value="UniProtKB-KW"/>
</dbReference>
<dbReference type="GO" id="GO:0072686">
    <property type="term" value="C:mitotic spindle"/>
    <property type="evidence" value="ECO:0007669"/>
    <property type="project" value="TreeGrafter"/>
</dbReference>
<dbReference type="Gene3D" id="3.30.457.60">
    <property type="match status" value="1"/>
</dbReference>
<dbReference type="PANTHER" id="PTHR23168">
    <property type="entry name" value="MITOTIC SPINDLE ASSEMBLY CHECKPOINT PROTEIN MAD1 MITOTIC ARREST DEFICIENT-LIKE PROTEIN 1"/>
    <property type="match status" value="1"/>
</dbReference>
<accession>A0A642VEL7</accession>
<dbReference type="Pfam" id="PF05557">
    <property type="entry name" value="MAD"/>
    <property type="match status" value="1"/>
</dbReference>
<dbReference type="EMBL" id="SWFS01000007">
    <property type="protein sequence ID" value="KAA8917829.1"/>
    <property type="molecule type" value="Genomic_DNA"/>
</dbReference>
<evidence type="ECO:0000256" key="7">
    <source>
        <dbReference type="ARBA" id="ARBA00023306"/>
    </source>
</evidence>
<comment type="caution">
    <text evidence="10">The sequence shown here is derived from an EMBL/GenBank/DDBJ whole genome shotgun (WGS) entry which is preliminary data.</text>
</comment>
<evidence type="ECO:0000313" key="11">
    <source>
        <dbReference type="Proteomes" id="UP000761534"/>
    </source>
</evidence>
<keyword evidence="8" id="KW-0175">Coiled coil</keyword>
<evidence type="ECO:0000256" key="1">
    <source>
        <dbReference type="ARBA" id="ARBA00004123"/>
    </source>
</evidence>
<evidence type="ECO:0000256" key="4">
    <source>
        <dbReference type="ARBA" id="ARBA00022618"/>
    </source>
</evidence>
<dbReference type="GO" id="GO:0005635">
    <property type="term" value="C:nuclear envelope"/>
    <property type="evidence" value="ECO:0007669"/>
    <property type="project" value="TreeGrafter"/>
</dbReference>
<evidence type="ECO:0000256" key="3">
    <source>
        <dbReference type="ARBA" id="ARBA00022019"/>
    </source>
</evidence>
<dbReference type="VEuPathDB" id="FungiDB:TRICI_000031"/>
<dbReference type="Gene3D" id="1.10.287.510">
    <property type="entry name" value="Helix hairpin bin"/>
    <property type="match status" value="1"/>
</dbReference>
<evidence type="ECO:0000256" key="6">
    <source>
        <dbReference type="ARBA" id="ARBA00023242"/>
    </source>
</evidence>
<evidence type="ECO:0000256" key="2">
    <source>
        <dbReference type="ARBA" id="ARBA00008029"/>
    </source>
</evidence>
<name>A0A642VEL7_9ASCO</name>
<evidence type="ECO:0000256" key="8">
    <source>
        <dbReference type="SAM" id="Coils"/>
    </source>
</evidence>
<feature type="coiled-coil region" evidence="8">
    <location>
        <begin position="524"/>
        <end position="551"/>
    </location>
</feature>
<dbReference type="GO" id="GO:0007094">
    <property type="term" value="P:mitotic spindle assembly checkpoint signaling"/>
    <property type="evidence" value="ECO:0007669"/>
    <property type="project" value="InterPro"/>
</dbReference>
<feature type="region of interest" description="Disordered" evidence="9">
    <location>
        <begin position="97"/>
        <end position="124"/>
    </location>
</feature>
<evidence type="ECO:0000256" key="9">
    <source>
        <dbReference type="SAM" id="MobiDB-lite"/>
    </source>
</evidence>
<dbReference type="AlphaFoldDB" id="A0A642VEL7"/>
<keyword evidence="7" id="KW-0131">Cell cycle</keyword>
<feature type="coiled-coil region" evidence="8">
    <location>
        <begin position="297"/>
        <end position="338"/>
    </location>
</feature>
<organism evidence="10 11">
    <name type="scientific">Trichomonascus ciferrii</name>
    <dbReference type="NCBI Taxonomy" id="44093"/>
    <lineage>
        <taxon>Eukaryota</taxon>
        <taxon>Fungi</taxon>
        <taxon>Dikarya</taxon>
        <taxon>Ascomycota</taxon>
        <taxon>Saccharomycotina</taxon>
        <taxon>Dipodascomycetes</taxon>
        <taxon>Dipodascales</taxon>
        <taxon>Trichomonascaceae</taxon>
        <taxon>Trichomonascus</taxon>
        <taxon>Trichomonascus ciferrii complex</taxon>
    </lineage>
</organism>
<comment type="subcellular location">
    <subcellularLocation>
        <location evidence="1">Nucleus</location>
    </subcellularLocation>
</comment>
<dbReference type="GO" id="GO:0000776">
    <property type="term" value="C:kinetochore"/>
    <property type="evidence" value="ECO:0007669"/>
    <property type="project" value="TreeGrafter"/>
</dbReference>